<keyword evidence="2" id="KW-1185">Reference proteome</keyword>
<accession>A0A5D0TY73</accession>
<reference evidence="1 2" key="1">
    <citation type="submission" date="2019-08" db="EMBL/GenBank/DDBJ databases">
        <title>Actinomadura sp. nov. CYP1-5 isolated from mountain soil.</title>
        <authorList>
            <person name="Songsumanus A."/>
            <person name="Kuncharoen N."/>
            <person name="Kudo T."/>
            <person name="Yuki M."/>
            <person name="Igarashi Y."/>
            <person name="Tanasupawat S."/>
        </authorList>
    </citation>
    <scope>NUCLEOTIDE SEQUENCE [LARGE SCALE GENOMIC DNA]</scope>
    <source>
        <strain evidence="1 2">GKU157</strain>
    </source>
</reference>
<dbReference type="AlphaFoldDB" id="A0A5D0TY73"/>
<proteinExistence type="predicted"/>
<protein>
    <submittedName>
        <fullName evidence="1">Uncharacterized protein</fullName>
    </submittedName>
</protein>
<evidence type="ECO:0000313" key="2">
    <source>
        <dbReference type="Proteomes" id="UP000322634"/>
    </source>
</evidence>
<name>A0A5D0TY73_9ACTN</name>
<dbReference type="RefSeq" id="WP_148353653.1">
    <property type="nucleotide sequence ID" value="NZ_JBHSBF010000006.1"/>
</dbReference>
<dbReference type="Proteomes" id="UP000322634">
    <property type="component" value="Unassembled WGS sequence"/>
</dbReference>
<sequence>MKHWHMWRLKCDSTKMSTENAIDVNLFFGWDRYSTTTAAHEAMREDILQQYPQAKQFATLGNTPIKFGVHYRIHPDLFVTWQLAECSRRRCKKVRRSVEQQMHAFLAKHLGVAPTVTREQERS</sequence>
<dbReference type="EMBL" id="VSFF01000012">
    <property type="protein sequence ID" value="TYC10400.1"/>
    <property type="molecule type" value="Genomic_DNA"/>
</dbReference>
<comment type="caution">
    <text evidence="1">The sequence shown here is derived from an EMBL/GenBank/DDBJ whole genome shotgun (WGS) entry which is preliminary data.</text>
</comment>
<organism evidence="1 2">
    <name type="scientific">Actinomadura syzygii</name>
    <dbReference type="NCBI Taxonomy" id="1427538"/>
    <lineage>
        <taxon>Bacteria</taxon>
        <taxon>Bacillati</taxon>
        <taxon>Actinomycetota</taxon>
        <taxon>Actinomycetes</taxon>
        <taxon>Streptosporangiales</taxon>
        <taxon>Thermomonosporaceae</taxon>
        <taxon>Actinomadura</taxon>
    </lineage>
</organism>
<evidence type="ECO:0000313" key="1">
    <source>
        <dbReference type="EMBL" id="TYC10400.1"/>
    </source>
</evidence>
<gene>
    <name evidence="1" type="ORF">FXF65_31340</name>
</gene>